<accession>A0A5N7MIG9</accession>
<dbReference type="SUPFAM" id="SSF53335">
    <property type="entry name" value="S-adenosyl-L-methionine-dependent methyltransferases"/>
    <property type="match status" value="2"/>
</dbReference>
<dbReference type="Proteomes" id="UP000403266">
    <property type="component" value="Unassembled WGS sequence"/>
</dbReference>
<evidence type="ECO:0000313" key="2">
    <source>
        <dbReference type="Proteomes" id="UP000403266"/>
    </source>
</evidence>
<dbReference type="OrthoDB" id="3197274at2"/>
<sequence length="672" mass="73695">MSRRRLPPRSLLDAGVLPVGEIARMAKRESVRPRDAYQAHKWFARRLAATARSLLVGSTTVGDGNFWKAYYGEASCEGLTVLDPFMGGGVMLLEAARLGANVHGVDVEPVAAAISDFQGRLARLPDLQPHLDHLIATVGAEMAPYYRSFDDEGQEEILLHAFWVQRVTCGGCGHAYDAHPTFRLAWDEAKGRQWVACRDCSQVTQVPLRWGTFTCGCGRKTKADGGHVVTGTACCPACGHRERLIDLAKRTGKPPAFRLFAVETVPAGPEKRHVGDARRIRSATPRDVEIFAAAKRRLAREVKANPGFLVAGDIPRENRFDNRLVQYGYSAYRELFNARQNLHLGLLARALDGIEGLAGEALRIAFSDHLSTNNVLCGYAGGWRRLSPLFSIRAYRHIARPVELNPWLTKNGRGTFPNAVRSVLRASRSITGSVEPSPDGEAIPVPTRVAGSWDVRCGDAANLAHIPARSVDLVLTDLPYFDYIAYSELGHFYVPWMARLGLIGDACLNGFPQGQLASLKGTAEAADLFAGELARRLREVVRVCRPGARIVFTYQNLDVRGWVALAKALAVAGIRPVRAWPMFGDGGSSLHKHVNSISWDCVLQCKIASCDLVLAFDERAEAAGERFLKEWRNKLKETGHSLSAGDEANFRHAGKVVGAFRYVAPTAILEMT</sequence>
<keyword evidence="2" id="KW-1185">Reference proteome</keyword>
<organism evidence="1 2">
    <name type="scientific">Microvirga tunisiensis</name>
    <dbReference type="NCBI Taxonomy" id="2108360"/>
    <lineage>
        <taxon>Bacteria</taxon>
        <taxon>Pseudomonadati</taxon>
        <taxon>Pseudomonadota</taxon>
        <taxon>Alphaproteobacteria</taxon>
        <taxon>Hyphomicrobiales</taxon>
        <taxon>Methylobacteriaceae</taxon>
        <taxon>Microvirga</taxon>
    </lineage>
</organism>
<protein>
    <recommendedName>
        <fullName evidence="3">DUF1156 domain-containing protein</fullName>
    </recommendedName>
</protein>
<evidence type="ECO:0000313" key="1">
    <source>
        <dbReference type="EMBL" id="MPR26882.1"/>
    </source>
</evidence>
<reference evidence="1 2" key="1">
    <citation type="journal article" date="2019" name="Syst. Appl. Microbiol.">
        <title>Microvirga tunisiensis sp. nov., a root nodule symbiotic bacterium isolated from Lupinus micranthus and L. luteus grown in Northern Tunisia.</title>
        <authorList>
            <person name="Msaddak A."/>
            <person name="Rejili M."/>
            <person name="Duran D."/>
            <person name="Mars M."/>
            <person name="Palacios J.M."/>
            <person name="Ruiz-Argueso T."/>
            <person name="Rey L."/>
            <person name="Imperial J."/>
        </authorList>
    </citation>
    <scope>NUCLEOTIDE SEQUENCE [LARGE SCALE GENOMIC DNA]</scope>
    <source>
        <strain evidence="1 2">Lmie10</strain>
    </source>
</reference>
<dbReference type="AlphaFoldDB" id="A0A5N7MIG9"/>
<dbReference type="InterPro" id="IPR029063">
    <property type="entry name" value="SAM-dependent_MTases_sf"/>
</dbReference>
<gene>
    <name evidence="1" type="ORF">FS320_17075</name>
</gene>
<dbReference type="Gene3D" id="3.40.50.150">
    <property type="entry name" value="Vaccinia Virus protein VP39"/>
    <property type="match status" value="2"/>
</dbReference>
<evidence type="ECO:0008006" key="3">
    <source>
        <dbReference type="Google" id="ProtNLM"/>
    </source>
</evidence>
<comment type="caution">
    <text evidence="1">The sequence shown here is derived from an EMBL/GenBank/DDBJ whole genome shotgun (WGS) entry which is preliminary data.</text>
</comment>
<proteinExistence type="predicted"/>
<dbReference type="EMBL" id="VOSK01000064">
    <property type="protein sequence ID" value="MPR26882.1"/>
    <property type="molecule type" value="Genomic_DNA"/>
</dbReference>
<dbReference type="RefSeq" id="WP_152713032.1">
    <property type="nucleotide sequence ID" value="NZ_VOSJ01000184.1"/>
</dbReference>
<name>A0A5N7MIG9_9HYPH</name>